<dbReference type="SUPFAM" id="SSF56801">
    <property type="entry name" value="Acetyl-CoA synthetase-like"/>
    <property type="match status" value="1"/>
</dbReference>
<dbReference type="RefSeq" id="WP_142719945.1">
    <property type="nucleotide sequence ID" value="NZ_FXTC01000021.1"/>
</dbReference>
<dbReference type="PANTHER" id="PTHR45527">
    <property type="entry name" value="NONRIBOSOMAL PEPTIDE SYNTHETASE"/>
    <property type="match status" value="1"/>
</dbReference>
<dbReference type="PANTHER" id="PTHR45527:SF1">
    <property type="entry name" value="FATTY ACID SYNTHASE"/>
    <property type="match status" value="1"/>
</dbReference>
<gene>
    <name evidence="4" type="ORF">SAMN06265171_1211</name>
</gene>
<dbReference type="InterPro" id="IPR036736">
    <property type="entry name" value="ACP-like_sf"/>
</dbReference>
<dbReference type="PROSITE" id="PS00455">
    <property type="entry name" value="AMP_BINDING"/>
    <property type="match status" value="1"/>
</dbReference>
<protein>
    <submittedName>
        <fullName evidence="4">Amino acid adenylation domain-containing protein</fullName>
    </submittedName>
</protein>
<feature type="domain" description="AMP-dependent synthetase/ligase" evidence="3">
    <location>
        <begin position="10"/>
        <end position="357"/>
    </location>
</feature>
<dbReference type="InterPro" id="IPR010071">
    <property type="entry name" value="AA_adenyl_dom"/>
</dbReference>
<evidence type="ECO:0000313" key="4">
    <source>
        <dbReference type="EMBL" id="SMO97128.1"/>
    </source>
</evidence>
<dbReference type="FunFam" id="3.30.300.30:FF:000010">
    <property type="entry name" value="Enterobactin synthetase component F"/>
    <property type="match status" value="1"/>
</dbReference>
<accession>A0A521FLP8</accession>
<dbReference type="NCBIfam" id="TIGR01733">
    <property type="entry name" value="AA-adenyl-dom"/>
    <property type="match status" value="1"/>
</dbReference>
<proteinExistence type="predicted"/>
<dbReference type="PRINTS" id="PR00154">
    <property type="entry name" value="AMPBINDING"/>
</dbReference>
<evidence type="ECO:0000256" key="2">
    <source>
        <dbReference type="ARBA" id="ARBA00022553"/>
    </source>
</evidence>
<name>A0A521FLP8_9FLAO</name>
<dbReference type="Gene3D" id="1.10.1200.10">
    <property type="entry name" value="ACP-like"/>
    <property type="match status" value="1"/>
</dbReference>
<dbReference type="FunFam" id="3.40.50.980:FF:000001">
    <property type="entry name" value="Non-ribosomal peptide synthetase"/>
    <property type="match status" value="1"/>
</dbReference>
<feature type="non-terminal residue" evidence="4">
    <location>
        <position position="549"/>
    </location>
</feature>
<dbReference type="FunFam" id="2.30.38.10:FF:000001">
    <property type="entry name" value="Non-ribosomal peptide synthetase PvdI"/>
    <property type="match status" value="1"/>
</dbReference>
<dbReference type="InterPro" id="IPR020845">
    <property type="entry name" value="AMP-binding_CS"/>
</dbReference>
<evidence type="ECO:0000313" key="5">
    <source>
        <dbReference type="Proteomes" id="UP000316916"/>
    </source>
</evidence>
<keyword evidence="2" id="KW-0597">Phosphoprotein</keyword>
<keyword evidence="5" id="KW-1185">Reference proteome</keyword>
<dbReference type="GO" id="GO:0044550">
    <property type="term" value="P:secondary metabolite biosynthetic process"/>
    <property type="evidence" value="ECO:0007669"/>
    <property type="project" value="TreeGrafter"/>
</dbReference>
<keyword evidence="1" id="KW-0596">Phosphopantetheine</keyword>
<dbReference type="AlphaFoldDB" id="A0A521FLP8"/>
<dbReference type="CDD" id="cd05930">
    <property type="entry name" value="A_NRPS"/>
    <property type="match status" value="1"/>
</dbReference>
<reference evidence="4 5" key="1">
    <citation type="submission" date="2017-05" db="EMBL/GenBank/DDBJ databases">
        <authorList>
            <person name="Varghese N."/>
            <person name="Submissions S."/>
        </authorList>
    </citation>
    <scope>NUCLEOTIDE SEQUENCE [LARGE SCALE GENOMIC DNA]</scope>
    <source>
        <strain evidence="4 5">DSM 29371</strain>
    </source>
</reference>
<dbReference type="Gene3D" id="2.30.38.10">
    <property type="entry name" value="Luciferase, Domain 3"/>
    <property type="match status" value="1"/>
</dbReference>
<dbReference type="GO" id="GO:0031177">
    <property type="term" value="F:phosphopantetheine binding"/>
    <property type="evidence" value="ECO:0007669"/>
    <property type="project" value="TreeGrafter"/>
</dbReference>
<feature type="non-terminal residue" evidence="4">
    <location>
        <position position="1"/>
    </location>
</feature>
<dbReference type="InterPro" id="IPR020459">
    <property type="entry name" value="AMP-binding"/>
</dbReference>
<organism evidence="4 5">
    <name type="scientific">Chryseobacterium rhizoplanae</name>
    <dbReference type="NCBI Taxonomy" id="1609531"/>
    <lineage>
        <taxon>Bacteria</taxon>
        <taxon>Pseudomonadati</taxon>
        <taxon>Bacteroidota</taxon>
        <taxon>Flavobacteriia</taxon>
        <taxon>Flavobacteriales</taxon>
        <taxon>Weeksellaceae</taxon>
        <taxon>Chryseobacterium group</taxon>
        <taxon>Chryseobacterium</taxon>
    </lineage>
</organism>
<dbReference type="Proteomes" id="UP000316916">
    <property type="component" value="Unassembled WGS sequence"/>
</dbReference>
<dbReference type="GO" id="GO:0005737">
    <property type="term" value="C:cytoplasm"/>
    <property type="evidence" value="ECO:0007669"/>
    <property type="project" value="TreeGrafter"/>
</dbReference>
<evidence type="ECO:0000259" key="3">
    <source>
        <dbReference type="Pfam" id="PF00501"/>
    </source>
</evidence>
<dbReference type="GO" id="GO:0043041">
    <property type="term" value="P:amino acid activation for nonribosomal peptide biosynthetic process"/>
    <property type="evidence" value="ECO:0007669"/>
    <property type="project" value="TreeGrafter"/>
</dbReference>
<dbReference type="InterPro" id="IPR045851">
    <property type="entry name" value="AMP-bd_C_sf"/>
</dbReference>
<dbReference type="Gene3D" id="3.30.300.30">
    <property type="match status" value="1"/>
</dbReference>
<dbReference type="Pfam" id="PF00501">
    <property type="entry name" value="AMP-binding"/>
    <property type="match status" value="1"/>
</dbReference>
<dbReference type="InterPro" id="IPR000873">
    <property type="entry name" value="AMP-dep_synth/lig_dom"/>
</dbReference>
<dbReference type="Gene3D" id="3.40.50.980">
    <property type="match status" value="2"/>
</dbReference>
<dbReference type="EMBL" id="FXTC01000021">
    <property type="protein sequence ID" value="SMO97128.1"/>
    <property type="molecule type" value="Genomic_DNA"/>
</dbReference>
<evidence type="ECO:0000256" key="1">
    <source>
        <dbReference type="ARBA" id="ARBA00022450"/>
    </source>
</evidence>
<sequence>DREATLHGLFEEQAFWTPEHTALVSGDIRLSYRDLNEKANQLAHYLIQHYDIRPDELIPICFNRSEKMLIGILGILKAGGAYVPLDPGYPADRLGHILNDTGARLVLAEEETVSKLDEYVSAIVKKGPVILNLDDAEAADGIQKYFRKNPVTGVRSNHLAYVIYTSGTTGRPKGVMIEHSGVVNLVSFMTQSHRFNEYTNVGCYSNYVFDAFVNEVFPVLCHGNTLWLFSNEQRTCVAELNHYIKANGIEVSFIPPVLLKDLLADTELKLIFAGGESFPDIGSSCYKDIIFLNEYGPTETTVCATVHHYDEDGNPLNIGRPIDNVSVYVLDSYLRPVPIGAVGELYIGGVGVSRGYLNLPELTAERFLSNPFQTEQEKASGYNGRIYKTGDLARILPNGDLEYLGRNDSQIKIRGYRIEPGEIETALLELSGIRQAVVECRLNSMGLKYLAAYYVSENPLDSGDISVLLSEVLPDYMVPSAYVHLKALPVTINGKVDRKALPEPLFTGEMEYVSPQTPLQELLVEIYGEMLGLDSDHISIHDDFFRLGG</sequence>